<evidence type="ECO:0000313" key="1">
    <source>
        <dbReference type="EMBL" id="WMX46169.1"/>
    </source>
</evidence>
<keyword evidence="2" id="KW-1185">Reference proteome</keyword>
<sequence length="87" mass="9209">MSDEEVGACLAAHLHDLQAGVLAAWPADQVAARVTGAQLISAIGDLWYPAMDDLVIIDLQEGSISVLVLDHEERFMAARLPGQAGLT</sequence>
<proteinExistence type="predicted"/>
<accession>A0ABY9RYA7</accession>
<protein>
    <submittedName>
        <fullName evidence="1">Uncharacterized protein</fullName>
    </submittedName>
</protein>
<dbReference type="RefSeq" id="WP_309548825.1">
    <property type="nucleotide sequence ID" value="NZ_CP133762.1"/>
</dbReference>
<evidence type="ECO:0000313" key="2">
    <source>
        <dbReference type="Proteomes" id="UP001250858"/>
    </source>
</evidence>
<dbReference type="Proteomes" id="UP001250858">
    <property type="component" value="Chromosome"/>
</dbReference>
<gene>
    <name evidence="1" type="ORF">RGF97_16810</name>
</gene>
<organism evidence="1 2">
    <name type="scientific">Streptomyces roseicoloratus</name>
    <dbReference type="NCBI Taxonomy" id="2508722"/>
    <lineage>
        <taxon>Bacteria</taxon>
        <taxon>Bacillati</taxon>
        <taxon>Actinomycetota</taxon>
        <taxon>Actinomycetes</taxon>
        <taxon>Kitasatosporales</taxon>
        <taxon>Streptomycetaceae</taxon>
        <taxon>Streptomyces</taxon>
    </lineage>
</organism>
<dbReference type="EMBL" id="CP133762">
    <property type="protein sequence ID" value="WMX46169.1"/>
    <property type="molecule type" value="Genomic_DNA"/>
</dbReference>
<reference evidence="1 2" key="1">
    <citation type="submission" date="2023-09" db="EMBL/GenBank/DDBJ databases">
        <title>Complete genome of Streptomyces roseicoloratus T14.</title>
        <authorList>
            <person name="Bashizi T."/>
            <person name="Kim M.-J."/>
            <person name="Lee G."/>
            <person name="Tagele S.B."/>
            <person name="Shin J.-H."/>
        </authorList>
    </citation>
    <scope>NUCLEOTIDE SEQUENCE [LARGE SCALE GENOMIC DNA]</scope>
    <source>
        <strain evidence="1 2">T14</strain>
    </source>
</reference>
<name>A0ABY9RYA7_9ACTN</name>